<accession>C1DZ51</accession>
<dbReference type="EC" id="2.1.2.2" evidence="2"/>
<dbReference type="NCBIfam" id="TIGR00639">
    <property type="entry name" value="PurN"/>
    <property type="match status" value="1"/>
</dbReference>
<keyword evidence="3 7" id="KW-0808">Transferase</keyword>
<evidence type="ECO:0000256" key="2">
    <source>
        <dbReference type="ARBA" id="ARBA00012254"/>
    </source>
</evidence>
<dbReference type="RefSeq" id="XP_002499795.1">
    <property type="nucleotide sequence ID" value="XM_002499749.1"/>
</dbReference>
<dbReference type="PANTHER" id="PTHR43369">
    <property type="entry name" value="PHOSPHORIBOSYLGLYCINAMIDE FORMYLTRANSFERASE"/>
    <property type="match status" value="1"/>
</dbReference>
<dbReference type="HAMAP" id="MF_01930">
    <property type="entry name" value="PurN"/>
    <property type="match status" value="1"/>
</dbReference>
<dbReference type="CDD" id="cd08645">
    <property type="entry name" value="FMT_core_GART"/>
    <property type="match status" value="1"/>
</dbReference>
<feature type="domain" description="Formyl transferase N-terminal" evidence="6">
    <location>
        <begin position="51"/>
        <end position="234"/>
    </location>
</feature>
<feature type="region of interest" description="Disordered" evidence="5">
    <location>
        <begin position="1"/>
        <end position="28"/>
    </location>
</feature>
<evidence type="ECO:0000256" key="3">
    <source>
        <dbReference type="ARBA" id="ARBA00022679"/>
    </source>
</evidence>
<dbReference type="FunCoup" id="C1DZ51">
    <property type="interactions" value="311"/>
</dbReference>
<evidence type="ECO:0000256" key="1">
    <source>
        <dbReference type="ARBA" id="ARBA00005054"/>
    </source>
</evidence>
<proteinExistence type="inferred from homology"/>
<dbReference type="KEGG" id="mis:MICPUN_55714"/>
<evidence type="ECO:0000256" key="5">
    <source>
        <dbReference type="SAM" id="MobiDB-lite"/>
    </source>
</evidence>
<protein>
    <recommendedName>
        <fullName evidence="2">phosphoribosylglycinamide formyltransferase 1</fullName>
        <ecNumber evidence="2">2.1.2.2</ecNumber>
    </recommendedName>
</protein>
<dbReference type="Gene3D" id="3.40.50.170">
    <property type="entry name" value="Formyl transferase, N-terminal domain"/>
    <property type="match status" value="1"/>
</dbReference>
<comment type="pathway">
    <text evidence="1">Purine metabolism; IMP biosynthesis via de novo pathway; N(2)-formyl-N(1)-(5-phospho-D-ribosyl)glycinamide from N(1)-(5-phospho-D-ribosyl)glycinamide (10-formyl THF route): step 1/1.</text>
</comment>
<organism evidence="7 8">
    <name type="scientific">Micromonas commoda (strain RCC299 / NOUM17 / CCMP2709)</name>
    <name type="common">Picoplanktonic green alga</name>
    <dbReference type="NCBI Taxonomy" id="296587"/>
    <lineage>
        <taxon>Eukaryota</taxon>
        <taxon>Viridiplantae</taxon>
        <taxon>Chlorophyta</taxon>
        <taxon>Mamiellophyceae</taxon>
        <taxon>Mamiellales</taxon>
        <taxon>Mamiellaceae</taxon>
        <taxon>Micromonas</taxon>
    </lineage>
</organism>
<evidence type="ECO:0000259" key="6">
    <source>
        <dbReference type="Pfam" id="PF00551"/>
    </source>
</evidence>
<dbReference type="GeneID" id="8241479"/>
<dbReference type="SUPFAM" id="SSF53328">
    <property type="entry name" value="Formyltransferase"/>
    <property type="match status" value="1"/>
</dbReference>
<dbReference type="InParanoid" id="C1DZ51"/>
<dbReference type="GO" id="GO:0004644">
    <property type="term" value="F:phosphoribosylglycinamide formyltransferase activity"/>
    <property type="evidence" value="ECO:0007669"/>
    <property type="project" value="UniProtKB-EC"/>
</dbReference>
<dbReference type="AlphaFoldDB" id="C1DZ51"/>
<dbReference type="eggNOG" id="KOG3076">
    <property type="taxonomic scope" value="Eukaryota"/>
</dbReference>
<dbReference type="GO" id="GO:0006189">
    <property type="term" value="P:'de novo' IMP biosynthetic process"/>
    <property type="evidence" value="ECO:0007669"/>
    <property type="project" value="InterPro"/>
</dbReference>
<reference evidence="7 8" key="1">
    <citation type="journal article" date="2009" name="Science">
        <title>Green evolution and dynamic adaptations revealed by genomes of the marine picoeukaryotes Micromonas.</title>
        <authorList>
            <person name="Worden A.Z."/>
            <person name="Lee J.H."/>
            <person name="Mock T."/>
            <person name="Rouze P."/>
            <person name="Simmons M.P."/>
            <person name="Aerts A.L."/>
            <person name="Allen A.E."/>
            <person name="Cuvelier M.L."/>
            <person name="Derelle E."/>
            <person name="Everett M.V."/>
            <person name="Foulon E."/>
            <person name="Grimwood J."/>
            <person name="Gundlach H."/>
            <person name="Henrissat B."/>
            <person name="Napoli C."/>
            <person name="McDonald S.M."/>
            <person name="Parker M.S."/>
            <person name="Rombauts S."/>
            <person name="Salamov A."/>
            <person name="Von Dassow P."/>
            <person name="Badger J.H."/>
            <person name="Coutinho P.M."/>
            <person name="Demir E."/>
            <person name="Dubchak I."/>
            <person name="Gentemann C."/>
            <person name="Eikrem W."/>
            <person name="Gready J.E."/>
            <person name="John U."/>
            <person name="Lanier W."/>
            <person name="Lindquist E.A."/>
            <person name="Lucas S."/>
            <person name="Mayer K.F."/>
            <person name="Moreau H."/>
            <person name="Not F."/>
            <person name="Otillar R."/>
            <person name="Panaud O."/>
            <person name="Pangilinan J."/>
            <person name="Paulsen I."/>
            <person name="Piegu B."/>
            <person name="Poliakov A."/>
            <person name="Robbens S."/>
            <person name="Schmutz J."/>
            <person name="Toulza E."/>
            <person name="Wyss T."/>
            <person name="Zelensky A."/>
            <person name="Zhou K."/>
            <person name="Armbrust E.V."/>
            <person name="Bhattacharya D."/>
            <person name="Goodenough U.W."/>
            <person name="Van de Peer Y."/>
            <person name="Grigoriev I.V."/>
        </authorList>
    </citation>
    <scope>NUCLEOTIDE SEQUENCE [LARGE SCALE GENOMIC DNA]</scope>
    <source>
        <strain evidence="8">RCC299 / NOUM17</strain>
    </source>
</reference>
<dbReference type="InterPro" id="IPR002376">
    <property type="entry name" value="Formyl_transf_N"/>
</dbReference>
<evidence type="ECO:0000313" key="7">
    <source>
        <dbReference type="EMBL" id="ACO61053.1"/>
    </source>
</evidence>
<dbReference type="Pfam" id="PF00551">
    <property type="entry name" value="Formyl_trans_N"/>
    <property type="match status" value="1"/>
</dbReference>
<keyword evidence="4" id="KW-0658">Purine biosynthesis</keyword>
<dbReference type="Proteomes" id="UP000002009">
    <property type="component" value="Chromosome 2"/>
</dbReference>
<name>C1DZ51_MICCC</name>
<evidence type="ECO:0000256" key="4">
    <source>
        <dbReference type="ARBA" id="ARBA00022755"/>
    </source>
</evidence>
<sequence>MSTAPMTALSRPRASNRRPFDALSTRTKSARAARSRWVAARAAGDAKPKAKVAVFVSGGGSNLRALHAAMEDGRVNAEVAVVVSNIPSCGGVEWSRERGIPTLTYPPKKGEDGLTPDALVAQLRDAGVGYVLLAGYLRLIPPQLCRAYEDKMLNIHPALLPAFGGKGMHGHHVHEAVVASGVRFTGPTVHFVNEEFDKGKIVAQRHVRVAPSDTPDDVAANVLRLEHEVFSHVVSALVDGRIRFRDGDGVPVIVGEDGTEE</sequence>
<dbReference type="PANTHER" id="PTHR43369:SF2">
    <property type="entry name" value="PHOSPHORIBOSYLGLYCINAMIDE FORMYLTRANSFERASE"/>
    <property type="match status" value="1"/>
</dbReference>
<dbReference type="EMBL" id="CP001323">
    <property type="protein sequence ID" value="ACO61053.1"/>
    <property type="molecule type" value="Genomic_DNA"/>
</dbReference>
<dbReference type="STRING" id="296587.C1DZ51"/>
<dbReference type="OrthoDB" id="2018833at2759"/>
<gene>
    <name evidence="7" type="ORF">MICPUN_55714</name>
</gene>
<dbReference type="OMA" id="CGGADYA"/>
<dbReference type="InterPro" id="IPR036477">
    <property type="entry name" value="Formyl_transf_N_sf"/>
</dbReference>
<dbReference type="InterPro" id="IPR004607">
    <property type="entry name" value="GART"/>
</dbReference>
<keyword evidence="8" id="KW-1185">Reference proteome</keyword>
<dbReference type="GO" id="GO:0009507">
    <property type="term" value="C:chloroplast"/>
    <property type="evidence" value="ECO:0007669"/>
    <property type="project" value="TreeGrafter"/>
</dbReference>
<evidence type="ECO:0000313" key="8">
    <source>
        <dbReference type="Proteomes" id="UP000002009"/>
    </source>
</evidence>